<dbReference type="GO" id="GO:0046556">
    <property type="term" value="F:alpha-L-arabinofuranosidase activity"/>
    <property type="evidence" value="ECO:0007669"/>
    <property type="project" value="TreeGrafter"/>
</dbReference>
<evidence type="ECO:0000256" key="1">
    <source>
        <dbReference type="ARBA" id="ARBA00005336"/>
    </source>
</evidence>
<dbReference type="Pfam" id="PF00933">
    <property type="entry name" value="Glyco_hydro_3"/>
    <property type="match status" value="1"/>
</dbReference>
<dbReference type="PANTHER" id="PTHR42721:SF3">
    <property type="entry name" value="BETA-D-XYLOSIDASE 5-RELATED"/>
    <property type="match status" value="1"/>
</dbReference>
<dbReference type="Pfam" id="PF01915">
    <property type="entry name" value="Glyco_hydro_3_C"/>
    <property type="match status" value="1"/>
</dbReference>
<dbReference type="SUPFAM" id="SSF51445">
    <property type="entry name" value="(Trans)glycosidases"/>
    <property type="match status" value="1"/>
</dbReference>
<dbReference type="STRING" id="354355.SAMN05660816_04887"/>
<dbReference type="FunFam" id="2.60.40.10:FF:000495">
    <property type="entry name" value="Periplasmic beta-glucosidase"/>
    <property type="match status" value="1"/>
</dbReference>
<dbReference type="Gene3D" id="3.40.50.1700">
    <property type="entry name" value="Glycoside hydrolase family 3 C-terminal domain"/>
    <property type="match status" value="1"/>
</dbReference>
<organism evidence="5 6">
    <name type="scientific">Niastella yeongjuensis</name>
    <dbReference type="NCBI Taxonomy" id="354355"/>
    <lineage>
        <taxon>Bacteria</taxon>
        <taxon>Pseudomonadati</taxon>
        <taxon>Bacteroidota</taxon>
        <taxon>Chitinophagia</taxon>
        <taxon>Chitinophagales</taxon>
        <taxon>Chitinophagaceae</taxon>
        <taxon>Niastella</taxon>
    </lineage>
</organism>
<dbReference type="GO" id="GO:0009044">
    <property type="term" value="F:xylan 1,4-beta-xylosidase activity"/>
    <property type="evidence" value="ECO:0007669"/>
    <property type="project" value="InterPro"/>
</dbReference>
<keyword evidence="2" id="KW-0732">Signal</keyword>
<dbReference type="PRINTS" id="PR00133">
    <property type="entry name" value="GLHYDRLASE3"/>
</dbReference>
<dbReference type="InterPro" id="IPR026891">
    <property type="entry name" value="Fn3-like"/>
</dbReference>
<dbReference type="GO" id="GO:0008422">
    <property type="term" value="F:beta-glucosidase activity"/>
    <property type="evidence" value="ECO:0007669"/>
    <property type="project" value="UniProtKB-ARBA"/>
</dbReference>
<feature type="domain" description="Fibronectin type III-like" evidence="4">
    <location>
        <begin position="712"/>
        <end position="781"/>
    </location>
</feature>
<dbReference type="InterPro" id="IPR013783">
    <property type="entry name" value="Ig-like_fold"/>
</dbReference>
<dbReference type="OrthoDB" id="721009at2"/>
<dbReference type="InterPro" id="IPR001764">
    <property type="entry name" value="Glyco_hydro_3_N"/>
</dbReference>
<dbReference type="Gene3D" id="2.60.40.10">
    <property type="entry name" value="Immunoglobulins"/>
    <property type="match status" value="1"/>
</dbReference>
<keyword evidence="3 5" id="KW-0378">Hydrolase</keyword>
<dbReference type="PANTHER" id="PTHR42721">
    <property type="entry name" value="SUGAR HYDROLASE-RELATED"/>
    <property type="match status" value="1"/>
</dbReference>
<dbReference type="Pfam" id="PF14310">
    <property type="entry name" value="Fn3-like"/>
    <property type="match status" value="1"/>
</dbReference>
<dbReference type="Proteomes" id="UP000192610">
    <property type="component" value="Unassembled WGS sequence"/>
</dbReference>
<dbReference type="EMBL" id="LVXG01000002">
    <property type="protein sequence ID" value="OQP56051.1"/>
    <property type="molecule type" value="Genomic_DNA"/>
</dbReference>
<reference evidence="6" key="1">
    <citation type="submission" date="2016-04" db="EMBL/GenBank/DDBJ databases">
        <authorList>
            <person name="Chen L."/>
            <person name="Zhuang W."/>
            <person name="Wang G."/>
        </authorList>
    </citation>
    <scope>NUCLEOTIDE SEQUENCE [LARGE SCALE GENOMIC DNA]</scope>
    <source>
        <strain evidence="6">17621</strain>
    </source>
</reference>
<dbReference type="InterPro" id="IPR044993">
    <property type="entry name" value="BXL"/>
</dbReference>
<name>A0A1V9FCN0_9BACT</name>
<evidence type="ECO:0000256" key="3">
    <source>
        <dbReference type="ARBA" id="ARBA00022801"/>
    </source>
</evidence>
<dbReference type="SMART" id="SM01217">
    <property type="entry name" value="Fn3_like"/>
    <property type="match status" value="1"/>
</dbReference>
<dbReference type="InterPro" id="IPR036962">
    <property type="entry name" value="Glyco_hydro_3_N_sf"/>
</dbReference>
<comment type="similarity">
    <text evidence="1">Belongs to the glycosyl hydrolase 3 family.</text>
</comment>
<sequence>MKGRKYPYVALLALVGIVSFKPLTAIYKDGWIDLNKNGKKDIYEDPKQPVNTRTADLLSKMTLEEKTCQMATLYGWHRVLKDSLPTADWKNAIWKDGIANIDEHLNGFAGWGKTPPIDLVKDMEKHVWAMNETQRFFIEQTRLGIPADFTNEGIRGVEAYEATGFPTALNMGMTWNPVLVHQEGIITGREARALGYTNVYAPILDVARDQRWGRLEETYGEDPYLVASMGIAMAKGIQQDGKVASTAKHFAVYSANKGAREGQARTDPQVAPREVENLLLYPFKKVIKEAGIMGVMSSYNDYDGIPVSGSNYWLIQRLRVEMGFTGYVVSDSDALEYLATKHHVAANLKEAVYQAFMAGMNVRTTFRAPDSIIIYLRQLVKEGRIPMDTINHRVADVLRVKFKLGLFDHPYVESAAETRNVVNSDASQQVALQASRESVVLLKNNNNVLPISKGLTKVAVLGPNATDDDYAHAHYGPLGSPSVNILQGIQAKLGADNVLYAKGADLVDKRWPESEILPEPLDASEQAMLDSAVNMAKQAHLAVVVVGGNTKTAGENKSRTSLDLPGHQLELVKAIKATGKPVVVVLLGTQPMSINWIDKNVDGIIYAGYPGVKGGTAIADVLFGDYNPGGKLTLTWPKSVGQLPYNFPSKPGAQSDEGEHARIKGFLYPFGFGLSYTSFGYNNLKINTGKTTTDPIAVTVDVTNTGKLAGDEVVQCYLRDVLSSVTTYEKLLKGFERVHLQAGETKTVSFTIPREELKLYNREMKFVLEPGEFSIMVGTSSNDIKQKESFFIK</sequence>
<comment type="caution">
    <text evidence="5">The sequence shown here is derived from an EMBL/GenBank/DDBJ whole genome shotgun (WGS) entry which is preliminary data.</text>
</comment>
<dbReference type="Gene3D" id="3.20.20.300">
    <property type="entry name" value="Glycoside hydrolase, family 3, N-terminal domain"/>
    <property type="match status" value="1"/>
</dbReference>
<dbReference type="InterPro" id="IPR002772">
    <property type="entry name" value="Glyco_hydro_3_C"/>
</dbReference>
<gene>
    <name evidence="5" type="ORF">A4H97_20945</name>
</gene>
<evidence type="ECO:0000256" key="2">
    <source>
        <dbReference type="ARBA" id="ARBA00022729"/>
    </source>
</evidence>
<protein>
    <submittedName>
        <fullName evidence="5">Glycosyl hydrolase</fullName>
    </submittedName>
</protein>
<keyword evidence="6" id="KW-1185">Reference proteome</keyword>
<dbReference type="GO" id="GO:0045493">
    <property type="term" value="P:xylan catabolic process"/>
    <property type="evidence" value="ECO:0007669"/>
    <property type="project" value="InterPro"/>
</dbReference>
<dbReference type="InterPro" id="IPR036881">
    <property type="entry name" value="Glyco_hydro_3_C_sf"/>
</dbReference>
<dbReference type="AlphaFoldDB" id="A0A1V9FCN0"/>
<evidence type="ECO:0000313" key="6">
    <source>
        <dbReference type="Proteomes" id="UP000192610"/>
    </source>
</evidence>
<evidence type="ECO:0000313" key="5">
    <source>
        <dbReference type="EMBL" id="OQP56051.1"/>
    </source>
</evidence>
<dbReference type="SUPFAM" id="SSF52279">
    <property type="entry name" value="Beta-D-glucan exohydrolase, C-terminal domain"/>
    <property type="match status" value="1"/>
</dbReference>
<accession>A0A1V9FCN0</accession>
<proteinExistence type="inferred from homology"/>
<dbReference type="GO" id="GO:0031222">
    <property type="term" value="P:arabinan catabolic process"/>
    <property type="evidence" value="ECO:0007669"/>
    <property type="project" value="TreeGrafter"/>
</dbReference>
<evidence type="ECO:0000259" key="4">
    <source>
        <dbReference type="SMART" id="SM01217"/>
    </source>
</evidence>
<dbReference type="RefSeq" id="WP_081197259.1">
    <property type="nucleotide sequence ID" value="NZ_FOCZ01000010.1"/>
</dbReference>
<dbReference type="InterPro" id="IPR017853">
    <property type="entry name" value="GH"/>
</dbReference>